<evidence type="ECO:0000313" key="3">
    <source>
        <dbReference type="Proteomes" id="UP001482620"/>
    </source>
</evidence>
<organism evidence="2 3">
    <name type="scientific">Ilyodon furcidens</name>
    <name type="common">goldbreast splitfin</name>
    <dbReference type="NCBI Taxonomy" id="33524"/>
    <lineage>
        <taxon>Eukaryota</taxon>
        <taxon>Metazoa</taxon>
        <taxon>Chordata</taxon>
        <taxon>Craniata</taxon>
        <taxon>Vertebrata</taxon>
        <taxon>Euteleostomi</taxon>
        <taxon>Actinopterygii</taxon>
        <taxon>Neopterygii</taxon>
        <taxon>Teleostei</taxon>
        <taxon>Neoteleostei</taxon>
        <taxon>Acanthomorphata</taxon>
        <taxon>Ovalentaria</taxon>
        <taxon>Atherinomorphae</taxon>
        <taxon>Cyprinodontiformes</taxon>
        <taxon>Goodeidae</taxon>
        <taxon>Ilyodon</taxon>
    </lineage>
</organism>
<feature type="region of interest" description="Disordered" evidence="1">
    <location>
        <begin position="19"/>
        <end position="47"/>
    </location>
</feature>
<keyword evidence="3" id="KW-1185">Reference proteome</keyword>
<accession>A0ABV0U1E6</accession>
<evidence type="ECO:0000256" key="1">
    <source>
        <dbReference type="SAM" id="MobiDB-lite"/>
    </source>
</evidence>
<dbReference type="Proteomes" id="UP001482620">
    <property type="component" value="Unassembled WGS sequence"/>
</dbReference>
<name>A0ABV0U1E6_9TELE</name>
<protein>
    <submittedName>
        <fullName evidence="2">Uncharacterized protein</fullName>
    </submittedName>
</protein>
<comment type="caution">
    <text evidence="2">The sequence shown here is derived from an EMBL/GenBank/DDBJ whole genome shotgun (WGS) entry which is preliminary data.</text>
</comment>
<dbReference type="EMBL" id="JAHRIQ010051638">
    <property type="protein sequence ID" value="MEQ2238370.1"/>
    <property type="molecule type" value="Genomic_DNA"/>
</dbReference>
<feature type="non-terminal residue" evidence="2">
    <location>
        <position position="1"/>
    </location>
</feature>
<gene>
    <name evidence="2" type="ORF">ILYODFUR_032497</name>
</gene>
<reference evidence="2 3" key="1">
    <citation type="submission" date="2021-06" db="EMBL/GenBank/DDBJ databases">
        <authorList>
            <person name="Palmer J.M."/>
        </authorList>
    </citation>
    <scope>NUCLEOTIDE SEQUENCE [LARGE SCALE GENOMIC DNA]</scope>
    <source>
        <strain evidence="3">if_2019</strain>
        <tissue evidence="2">Muscle</tissue>
    </source>
</reference>
<evidence type="ECO:0000313" key="2">
    <source>
        <dbReference type="EMBL" id="MEQ2238370.1"/>
    </source>
</evidence>
<feature type="compositionally biased region" description="Basic and acidic residues" evidence="1">
    <location>
        <begin position="31"/>
        <end position="40"/>
    </location>
</feature>
<proteinExistence type="predicted"/>
<sequence>TQNFLQNMRREAQMKMIKRKNVGPVEEEGYDHESTSETKVMENSACNNSSNFTKRSVEVPTEEDHPGGSLTFQEKVDLIPLNTLEGNIFFISVMCRVTVFQPTQYTVFTITIQVSI</sequence>